<dbReference type="InterPro" id="IPR007346">
    <property type="entry name" value="Endonuclease-I"/>
</dbReference>
<keyword evidence="2" id="KW-0540">Nuclease</keyword>
<gene>
    <name evidence="4" type="ORF">RE431_12700</name>
</gene>
<protein>
    <submittedName>
        <fullName evidence="4">Ig-like domain-containing protein</fullName>
    </submittedName>
</protein>
<dbReference type="PROSITE" id="PS51257">
    <property type="entry name" value="PROKAR_LIPOPROTEIN"/>
    <property type="match status" value="1"/>
</dbReference>
<accession>A0ABU1ESX1</accession>
<dbReference type="PANTHER" id="PTHR33607">
    <property type="entry name" value="ENDONUCLEASE-1"/>
    <property type="match status" value="1"/>
</dbReference>
<evidence type="ECO:0000256" key="1">
    <source>
        <dbReference type="ARBA" id="ARBA00006429"/>
    </source>
</evidence>
<comment type="similarity">
    <text evidence="1">Belongs to the EndA/NucM nuclease family.</text>
</comment>
<organism evidence="4 5">
    <name type="scientific">Christiangramia sediminicola</name>
    <dbReference type="NCBI Taxonomy" id="3073267"/>
    <lineage>
        <taxon>Bacteria</taxon>
        <taxon>Pseudomonadati</taxon>
        <taxon>Bacteroidota</taxon>
        <taxon>Flavobacteriia</taxon>
        <taxon>Flavobacteriales</taxon>
        <taxon>Flavobacteriaceae</taxon>
        <taxon>Christiangramia</taxon>
    </lineage>
</organism>
<dbReference type="InterPro" id="IPR044925">
    <property type="entry name" value="His-Me_finger_sf"/>
</dbReference>
<evidence type="ECO:0000313" key="4">
    <source>
        <dbReference type="EMBL" id="MDR5591499.1"/>
    </source>
</evidence>
<dbReference type="EMBL" id="JAVJIU010000004">
    <property type="protein sequence ID" value="MDR5591499.1"/>
    <property type="molecule type" value="Genomic_DNA"/>
</dbReference>
<evidence type="ECO:0000256" key="3">
    <source>
        <dbReference type="ARBA" id="ARBA00022801"/>
    </source>
</evidence>
<keyword evidence="3" id="KW-0378">Hydrolase</keyword>
<dbReference type="PANTHER" id="PTHR33607:SF2">
    <property type="entry name" value="ENDONUCLEASE-1"/>
    <property type="match status" value="1"/>
</dbReference>
<evidence type="ECO:0000256" key="2">
    <source>
        <dbReference type="ARBA" id="ARBA00022722"/>
    </source>
</evidence>
<sequence>MKKLIYLAMSIAILGCSSDDSPAPTPTPQPAEEKPVAVDDNFIAVENEDEIISEDDILRNDTLVDNALITGFDSETAEGGTVTDNRDGTLTYTPAEDFIGEDTFDYTICVPGDSDRCSTATITIKVSDAGAPIAEDDSYETTENQSYNITNFLDNDNLVDGATLTEINTDGTNGTVEIRENGTLRYTAVNGFSGVDTFTYTICDDDETPNCATATITVNVLDEGSPSASDDEVVVERGASNVILENLLSNDDLTDDAVLTSLNDTGSNATISITEEGTVMYTPAAGFTGTDSFTYTICDDDGTCSDATVTVTVVDPVSFNVPDALEDYYSGVTFSVDPTLLYQELSSYTDAQHTNRLEYFQRHDYLYDADADLDDDSMVVLMYSGELRPDDEYQLGDLDEGETYNTEHIYPQSKLNTEESKNDLHLLRVVDVDVNSERLNYPFTDGSGTYKLVNGDSWFPGDDWRGDVARIVMYVNLSYGDDFDEVGNLELFLKWNREDPVSAFEMQRNNVIEGAQGNRNPFIDNPYLATLIWGGDAAENRWE</sequence>
<dbReference type="NCBIfam" id="NF012211">
    <property type="entry name" value="tand_rpt_95"/>
    <property type="match status" value="3"/>
</dbReference>
<comment type="caution">
    <text evidence="4">The sequence shown here is derived from an EMBL/GenBank/DDBJ whole genome shotgun (WGS) entry which is preliminary data.</text>
</comment>
<name>A0ABU1ESX1_9FLAO</name>
<evidence type="ECO:0000313" key="5">
    <source>
        <dbReference type="Proteomes" id="UP001257234"/>
    </source>
</evidence>
<dbReference type="Pfam" id="PF04231">
    <property type="entry name" value="Endonuclease_1"/>
    <property type="match status" value="1"/>
</dbReference>
<dbReference type="Proteomes" id="UP001257234">
    <property type="component" value="Unassembled WGS sequence"/>
</dbReference>
<dbReference type="Gene3D" id="2.60.40.3440">
    <property type="match status" value="3"/>
</dbReference>
<dbReference type="RefSeq" id="WP_309562360.1">
    <property type="nucleotide sequence ID" value="NZ_JAVJIU010000004.1"/>
</dbReference>
<proteinExistence type="inferred from homology"/>
<dbReference type="SUPFAM" id="SSF54060">
    <property type="entry name" value="His-Me finger endonucleases"/>
    <property type="match status" value="1"/>
</dbReference>
<dbReference type="Pfam" id="PF17963">
    <property type="entry name" value="Big_9"/>
    <property type="match status" value="3"/>
</dbReference>
<keyword evidence="5" id="KW-1185">Reference proteome</keyword>
<reference evidence="5" key="1">
    <citation type="submission" date="2023-07" db="EMBL/GenBank/DDBJ databases">
        <title>Christiangramia sp. SM2212., a novel bacterium of the family Flavobacteriaceae isolated from the sea sediment.</title>
        <authorList>
            <person name="Wang J."/>
            <person name="Zhang X."/>
        </authorList>
    </citation>
    <scope>NUCLEOTIDE SEQUENCE [LARGE SCALE GENOMIC DNA]</scope>
    <source>
        <strain evidence="5">SM2212</strain>
    </source>
</reference>